<evidence type="ECO:0000313" key="2">
    <source>
        <dbReference type="EMBL" id="KIO32015.1"/>
    </source>
</evidence>
<evidence type="ECO:0000313" key="3">
    <source>
        <dbReference type="Proteomes" id="UP000054248"/>
    </source>
</evidence>
<protein>
    <recommendedName>
        <fullName evidence="4">Prephenate/arogenate dehydrogenase domain-containing protein</fullName>
    </recommendedName>
</protein>
<dbReference type="OrthoDB" id="5399569at2759"/>
<dbReference type="GO" id="GO:0070403">
    <property type="term" value="F:NAD+ binding"/>
    <property type="evidence" value="ECO:0007669"/>
    <property type="project" value="TreeGrafter"/>
</dbReference>
<feature type="non-terminal residue" evidence="2">
    <location>
        <position position="1"/>
    </location>
</feature>
<dbReference type="AlphaFoldDB" id="A0A0C3QIR6"/>
<dbReference type="InterPro" id="IPR008927">
    <property type="entry name" value="6-PGluconate_DH-like_C_sf"/>
</dbReference>
<accession>A0A0C3QIR6</accession>
<dbReference type="SUPFAM" id="SSF48179">
    <property type="entry name" value="6-phosphogluconate dehydrogenase C-terminal domain-like"/>
    <property type="match status" value="2"/>
</dbReference>
<reference evidence="3" key="2">
    <citation type="submission" date="2015-01" db="EMBL/GenBank/DDBJ databases">
        <title>Evolutionary Origins and Diversification of the Mycorrhizal Mutualists.</title>
        <authorList>
            <consortium name="DOE Joint Genome Institute"/>
            <consortium name="Mycorrhizal Genomics Consortium"/>
            <person name="Kohler A."/>
            <person name="Kuo A."/>
            <person name="Nagy L.G."/>
            <person name="Floudas D."/>
            <person name="Copeland A."/>
            <person name="Barry K.W."/>
            <person name="Cichocki N."/>
            <person name="Veneault-Fourrey C."/>
            <person name="LaButti K."/>
            <person name="Lindquist E.A."/>
            <person name="Lipzen A."/>
            <person name="Lundell T."/>
            <person name="Morin E."/>
            <person name="Murat C."/>
            <person name="Riley R."/>
            <person name="Ohm R."/>
            <person name="Sun H."/>
            <person name="Tunlid A."/>
            <person name="Henrissat B."/>
            <person name="Grigoriev I.V."/>
            <person name="Hibbett D.S."/>
            <person name="Martin F."/>
        </authorList>
    </citation>
    <scope>NUCLEOTIDE SEQUENCE [LARGE SCALE GENOMIC DNA]</scope>
    <source>
        <strain evidence="3">MUT 4182</strain>
    </source>
</reference>
<dbReference type="GO" id="GO:0008977">
    <property type="term" value="F:prephenate dehydrogenase (NAD+) activity"/>
    <property type="evidence" value="ECO:0007669"/>
    <property type="project" value="TreeGrafter"/>
</dbReference>
<evidence type="ECO:0000256" key="1">
    <source>
        <dbReference type="ARBA" id="ARBA00023002"/>
    </source>
</evidence>
<dbReference type="HOGENOM" id="CLU_031403_0_0_1"/>
<dbReference type="GO" id="GO:0006571">
    <property type="term" value="P:tyrosine biosynthetic process"/>
    <property type="evidence" value="ECO:0007669"/>
    <property type="project" value="TreeGrafter"/>
</dbReference>
<dbReference type="STRING" id="1051891.A0A0C3QIR6"/>
<evidence type="ECO:0008006" key="4">
    <source>
        <dbReference type="Google" id="ProtNLM"/>
    </source>
</evidence>
<dbReference type="EMBL" id="KN822958">
    <property type="protein sequence ID" value="KIO32015.1"/>
    <property type="molecule type" value="Genomic_DNA"/>
</dbReference>
<dbReference type="PANTHER" id="PTHR21363">
    <property type="entry name" value="PREPHENATE DEHYDROGENASE"/>
    <property type="match status" value="1"/>
</dbReference>
<dbReference type="Proteomes" id="UP000054248">
    <property type="component" value="Unassembled WGS sequence"/>
</dbReference>
<gene>
    <name evidence="2" type="ORF">M407DRAFT_67297</name>
</gene>
<dbReference type="Gene3D" id="1.10.3660.10">
    <property type="entry name" value="6-phosphogluconate dehydrogenase C-terminal like domain"/>
    <property type="match status" value="2"/>
</dbReference>
<proteinExistence type="predicted"/>
<name>A0A0C3QIR6_9AGAM</name>
<keyword evidence="3" id="KW-1185">Reference proteome</keyword>
<dbReference type="InterPro" id="IPR050812">
    <property type="entry name" value="Preph/Arog_dehydrog"/>
</dbReference>
<dbReference type="PANTHER" id="PTHR21363:SF0">
    <property type="entry name" value="PREPHENATE DEHYDROGENASE [NADP(+)]"/>
    <property type="match status" value="1"/>
</dbReference>
<keyword evidence="1" id="KW-0560">Oxidoreductase</keyword>
<sequence length="288" mass="32753">YVYLTYEEHDLITANTQAVTHAAFLSMGTAWNCSGYFPWEEGTYVRGIETVKVNIMLRIYSSKWHVYAGLAILNPSAKVQIHQFAQSATDLFKLMIKGDEEGLRKRVYRARDIVFDGEYREGIRKEPIILSEKMLDQFSLARKMSGAASTLYDDASTTGSNSHLALLTMVDCWAELSIRPFQHLELLATPIFRLLIGVAEYLFRDTTRLDAAIHTATHDPTHRSDDVEYVIAARGWSQCVSFGSFELYERRFKETAMFFEHRFADANKLGAQMIKAILEGEQPGGIRN</sequence>
<reference evidence="2 3" key="1">
    <citation type="submission" date="2014-04" db="EMBL/GenBank/DDBJ databases">
        <authorList>
            <consortium name="DOE Joint Genome Institute"/>
            <person name="Kuo A."/>
            <person name="Girlanda M."/>
            <person name="Perotto S."/>
            <person name="Kohler A."/>
            <person name="Nagy L.G."/>
            <person name="Floudas D."/>
            <person name="Copeland A."/>
            <person name="Barry K.W."/>
            <person name="Cichocki N."/>
            <person name="Veneault-Fourrey C."/>
            <person name="LaButti K."/>
            <person name="Lindquist E.A."/>
            <person name="Lipzen A."/>
            <person name="Lundell T."/>
            <person name="Morin E."/>
            <person name="Murat C."/>
            <person name="Sun H."/>
            <person name="Tunlid A."/>
            <person name="Henrissat B."/>
            <person name="Grigoriev I.V."/>
            <person name="Hibbett D.S."/>
            <person name="Martin F."/>
            <person name="Nordberg H.P."/>
            <person name="Cantor M.N."/>
            <person name="Hua S.X."/>
        </authorList>
    </citation>
    <scope>NUCLEOTIDE SEQUENCE [LARGE SCALE GENOMIC DNA]</scope>
    <source>
        <strain evidence="2 3">MUT 4182</strain>
    </source>
</reference>
<organism evidence="2 3">
    <name type="scientific">Tulasnella calospora MUT 4182</name>
    <dbReference type="NCBI Taxonomy" id="1051891"/>
    <lineage>
        <taxon>Eukaryota</taxon>
        <taxon>Fungi</taxon>
        <taxon>Dikarya</taxon>
        <taxon>Basidiomycota</taxon>
        <taxon>Agaricomycotina</taxon>
        <taxon>Agaricomycetes</taxon>
        <taxon>Cantharellales</taxon>
        <taxon>Tulasnellaceae</taxon>
        <taxon>Tulasnella</taxon>
    </lineage>
</organism>